<gene>
    <name evidence="1" type="ORF">O6H91_07G120000</name>
</gene>
<protein>
    <submittedName>
        <fullName evidence="1">Uncharacterized protein</fullName>
    </submittedName>
</protein>
<accession>A0ACC2D9K5</accession>
<evidence type="ECO:0000313" key="2">
    <source>
        <dbReference type="Proteomes" id="UP001162992"/>
    </source>
</evidence>
<proteinExistence type="predicted"/>
<dbReference type="EMBL" id="CM055098">
    <property type="protein sequence ID" value="KAJ7550824.1"/>
    <property type="molecule type" value="Genomic_DNA"/>
</dbReference>
<organism evidence="1 2">
    <name type="scientific">Diphasiastrum complanatum</name>
    <name type="common">Issler's clubmoss</name>
    <name type="synonym">Lycopodium complanatum</name>
    <dbReference type="NCBI Taxonomy" id="34168"/>
    <lineage>
        <taxon>Eukaryota</taxon>
        <taxon>Viridiplantae</taxon>
        <taxon>Streptophyta</taxon>
        <taxon>Embryophyta</taxon>
        <taxon>Tracheophyta</taxon>
        <taxon>Lycopodiopsida</taxon>
        <taxon>Lycopodiales</taxon>
        <taxon>Lycopodiaceae</taxon>
        <taxon>Lycopodioideae</taxon>
        <taxon>Diphasiastrum</taxon>
    </lineage>
</organism>
<name>A0ACC2D9K5_DIPCM</name>
<reference evidence="2" key="1">
    <citation type="journal article" date="2024" name="Proc. Natl. Acad. Sci. U.S.A.">
        <title>Extraordinary preservation of gene collinearity over three hundred million years revealed in homosporous lycophytes.</title>
        <authorList>
            <person name="Li C."/>
            <person name="Wickell D."/>
            <person name="Kuo L.Y."/>
            <person name="Chen X."/>
            <person name="Nie B."/>
            <person name="Liao X."/>
            <person name="Peng D."/>
            <person name="Ji J."/>
            <person name="Jenkins J."/>
            <person name="Williams M."/>
            <person name="Shu S."/>
            <person name="Plott C."/>
            <person name="Barry K."/>
            <person name="Rajasekar S."/>
            <person name="Grimwood J."/>
            <person name="Han X."/>
            <person name="Sun S."/>
            <person name="Hou Z."/>
            <person name="He W."/>
            <person name="Dai G."/>
            <person name="Sun C."/>
            <person name="Schmutz J."/>
            <person name="Leebens-Mack J.H."/>
            <person name="Li F.W."/>
            <person name="Wang L."/>
        </authorList>
    </citation>
    <scope>NUCLEOTIDE SEQUENCE [LARGE SCALE GENOMIC DNA]</scope>
    <source>
        <strain evidence="2">cv. PW_Plant_1</strain>
    </source>
</reference>
<comment type="caution">
    <text evidence="1">The sequence shown here is derived from an EMBL/GenBank/DDBJ whole genome shotgun (WGS) entry which is preliminary data.</text>
</comment>
<dbReference type="Proteomes" id="UP001162992">
    <property type="component" value="Chromosome 7"/>
</dbReference>
<sequence>MASRKRFKVNHSVRSVDAVTSSEMALFNRTTTMAQPKKMEKPFKLKALVRATRSSKSKCLKDEALGLKKASQESSLLAHRDALGEKTFANACTEPAAQLKVEEQQKYFLCSDNSNTYRYHHWYPSQHDASNMMISNLRGQPCEEFAYAYAHAGRIQPDSDVAMPSISAFTTNAVPEYSTESSMNLSRDFYAERRLEQNKIFTQGLDMPDNLQKLPLVSPGKAWEQYPLLLLENWRTPESLHLENNLVTDDFLRFETLQPIFHSLNSVSGVSTQGLQSLQSIDTVIPTSRSIDFSSFSRLSSELVIKDSTNPEITSESATPPKSQGNETVAQSCGTTGEVQDSVQRTSLDVEEAVQQLSTSTIGSEGQSTSYSKKRKQEIPLISWHTTIRQSAALLTYTRLPEFRWAIATNCLPEKEEDAIEIEDALSQSLEIAWRRLRLTSRLMQHIIPPSPASFLKDSRAEKFDCGVYTIAKVSLGEACKLARGAHELRPTRSKRADISTSLASDRVSGGKILDVAESLYKCPEPRATNGVTERIKQLEIALKRIESNPSVLEILKSVSELDKLKITNRLTKHHCKGSLMDLRANQCQGEQSGRDPKGPINRPFLQRYVKAVRMPKRIPDGVECLRL</sequence>
<evidence type="ECO:0000313" key="1">
    <source>
        <dbReference type="EMBL" id="KAJ7550824.1"/>
    </source>
</evidence>
<keyword evidence="2" id="KW-1185">Reference proteome</keyword>